<accession>A0A2X0KL98</accession>
<dbReference type="AlphaFoldDB" id="A0A2X0KL98"/>
<evidence type="ECO:0000256" key="3">
    <source>
        <dbReference type="ARBA" id="ARBA00030473"/>
    </source>
</evidence>
<sequence length="179" mass="19747">MEDILQKLDLLKGLIPPPPPPPGFSARIAPNTSLYDTVTTFWPMWWWCEMASEQQADRIISSLVKFEALGGLLSGTESSRGRIFSQGRTANGITLQLGLLRGGMQKYGYFHDAQRVAYRWLYMVTIGFVEAAVRRRSAYASRRPRANLCGLTLALARGAAASLDLSPFSSLSSPANYTV</sequence>
<evidence type="ECO:0000313" key="5">
    <source>
        <dbReference type="Proteomes" id="UP000249723"/>
    </source>
</evidence>
<protein>
    <recommendedName>
        <fullName evidence="2">alpha,alpha-trehalase</fullName>
        <ecNumber evidence="2">3.2.1.28</ecNumber>
    </recommendedName>
    <alternativeName>
        <fullName evidence="3">Alpha,alpha-trehalase</fullName>
    </alternativeName>
</protein>
<keyword evidence="5" id="KW-1185">Reference proteome</keyword>
<reference evidence="5" key="1">
    <citation type="submission" date="2016-10" db="EMBL/GenBank/DDBJ databases">
        <authorList>
            <person name="Jeantristanb JTB J.-T."/>
            <person name="Ricardo R."/>
        </authorList>
    </citation>
    <scope>NUCLEOTIDE SEQUENCE [LARGE SCALE GENOMIC DNA]</scope>
</reference>
<dbReference type="InterPro" id="IPR001661">
    <property type="entry name" value="Glyco_hydro_37"/>
</dbReference>
<gene>
    <name evidence="4" type="ORF">BZ3500_MVSOF-1268-A1-R1_CHR6-3G08750</name>
</gene>
<comment type="similarity">
    <text evidence="1">Belongs to the glycosyl hydrolase 37 family.</text>
</comment>
<evidence type="ECO:0000256" key="1">
    <source>
        <dbReference type="ARBA" id="ARBA00005615"/>
    </source>
</evidence>
<dbReference type="Proteomes" id="UP000249723">
    <property type="component" value="Unassembled WGS sequence"/>
</dbReference>
<evidence type="ECO:0000313" key="4">
    <source>
        <dbReference type="EMBL" id="SCZ93577.1"/>
    </source>
</evidence>
<dbReference type="EMBL" id="FMWP01000048">
    <property type="protein sequence ID" value="SCZ93577.1"/>
    <property type="molecule type" value="Genomic_DNA"/>
</dbReference>
<dbReference type="Gene3D" id="1.50.10.10">
    <property type="match status" value="1"/>
</dbReference>
<dbReference type="STRING" id="289078.A0A2X0KL98"/>
<dbReference type="EC" id="3.2.1.28" evidence="2"/>
<dbReference type="GO" id="GO:0004555">
    <property type="term" value="F:alpha,alpha-trehalase activity"/>
    <property type="evidence" value="ECO:0007669"/>
    <property type="project" value="UniProtKB-EC"/>
</dbReference>
<organism evidence="4 5">
    <name type="scientific">Microbotryum saponariae</name>
    <dbReference type="NCBI Taxonomy" id="289078"/>
    <lineage>
        <taxon>Eukaryota</taxon>
        <taxon>Fungi</taxon>
        <taxon>Dikarya</taxon>
        <taxon>Basidiomycota</taxon>
        <taxon>Pucciniomycotina</taxon>
        <taxon>Microbotryomycetes</taxon>
        <taxon>Microbotryales</taxon>
        <taxon>Microbotryaceae</taxon>
        <taxon>Microbotryum</taxon>
    </lineage>
</organism>
<proteinExistence type="inferred from homology"/>
<dbReference type="GO" id="GO:0005991">
    <property type="term" value="P:trehalose metabolic process"/>
    <property type="evidence" value="ECO:0007669"/>
    <property type="project" value="InterPro"/>
</dbReference>
<evidence type="ECO:0000256" key="2">
    <source>
        <dbReference type="ARBA" id="ARBA00012757"/>
    </source>
</evidence>
<dbReference type="SUPFAM" id="SSF48208">
    <property type="entry name" value="Six-hairpin glycosidases"/>
    <property type="match status" value="1"/>
</dbReference>
<name>A0A2X0KL98_9BASI</name>
<dbReference type="Pfam" id="PF01204">
    <property type="entry name" value="Trehalase"/>
    <property type="match status" value="1"/>
</dbReference>
<dbReference type="InterPro" id="IPR012341">
    <property type="entry name" value="6hp_glycosidase-like_sf"/>
</dbReference>
<dbReference type="InterPro" id="IPR008928">
    <property type="entry name" value="6-hairpin_glycosidase_sf"/>
</dbReference>